<dbReference type="PANTHER" id="PTHR21301:SF10">
    <property type="entry name" value="REVERSE TRANSCRIPTASE DOMAIN-CONTAINING PROTEIN"/>
    <property type="match status" value="1"/>
</dbReference>
<dbReference type="Proteomes" id="UP001159428">
    <property type="component" value="Unassembled WGS sequence"/>
</dbReference>
<dbReference type="PANTHER" id="PTHR21301">
    <property type="entry name" value="REVERSE TRANSCRIPTASE"/>
    <property type="match status" value="1"/>
</dbReference>
<protein>
    <recommendedName>
        <fullName evidence="1">Reverse transcriptase domain-containing protein</fullName>
    </recommendedName>
</protein>
<dbReference type="PROSITE" id="PS50878">
    <property type="entry name" value="RT_POL"/>
    <property type="match status" value="1"/>
</dbReference>
<feature type="non-terminal residue" evidence="2">
    <location>
        <position position="1"/>
    </location>
</feature>
<sequence length="584" mass="67025">SATLRSIALNYIERKGPKPPKTLLKSINKLKKRDDIVIIKPDKGSSVVVMNKSDYVHLLCEASINDSTKFTPVGLERPPTRGRPPKYYHPLFEKEKHLESVVRRILPNEIADSVCKKSSRLAHLYSLPKTHKERLAMRPILSATDTYNYTLAKWLNKKLKPLSINEYTISDIFHFSGDNDFLVSYDVTALFTNVPLEETIQILAKKAFNGNWFNNTQTLNICEGHLIDLLTIATKDQLFQFNGDLYEQIDGVAMGSPLGPLMANTFMCSIEEKLAHENKLPNFYRRYVDDTFALIPYLTAATNFLSVLNDAHPAIQFTMETAANNSLSFVGMVITKTDNHLNTSVYRKKTNKGLLLHYQSHVDNRYKRSLIRTTLDRAKRLSSSPDLFSKECYDLRKIFLKLKYPVKLIDSNFMRFHASQDLNQSCIGPIDSPVLITLPFKDQKSADSVRKQLNDLGKKIDRVIQPVFTSKKISEDLKVTETKPSLVNQQCVVYEFQCHSCDSNYIGYTSRHLHLPIEEDKYSVIGKHLQDKHNQRPTNLHEQFTILKKCHGKFDCLIYEMLFIRKKRPTLNTQNDSIPAKLFI</sequence>
<dbReference type="InterPro" id="IPR000477">
    <property type="entry name" value="RT_dom"/>
</dbReference>
<keyword evidence="3" id="KW-1185">Reference proteome</keyword>
<comment type="caution">
    <text evidence="2">The sequence shown here is derived from an EMBL/GenBank/DDBJ whole genome shotgun (WGS) entry which is preliminary data.</text>
</comment>
<proteinExistence type="predicted"/>
<evidence type="ECO:0000313" key="2">
    <source>
        <dbReference type="EMBL" id="CAH3162890.1"/>
    </source>
</evidence>
<dbReference type="EMBL" id="CALNXJ010000088">
    <property type="protein sequence ID" value="CAH3162890.1"/>
    <property type="molecule type" value="Genomic_DNA"/>
</dbReference>
<organism evidence="2 3">
    <name type="scientific">Pocillopora meandrina</name>
    <dbReference type="NCBI Taxonomy" id="46732"/>
    <lineage>
        <taxon>Eukaryota</taxon>
        <taxon>Metazoa</taxon>
        <taxon>Cnidaria</taxon>
        <taxon>Anthozoa</taxon>
        <taxon>Hexacorallia</taxon>
        <taxon>Scleractinia</taxon>
        <taxon>Astrocoeniina</taxon>
        <taxon>Pocilloporidae</taxon>
        <taxon>Pocillopora</taxon>
    </lineage>
</organism>
<dbReference type="Pfam" id="PF26215">
    <property type="entry name" value="HTH_animal"/>
    <property type="match status" value="1"/>
</dbReference>
<accession>A0AAU9XYZ9</accession>
<gene>
    <name evidence="2" type="ORF">PMEA_00034460</name>
</gene>
<evidence type="ECO:0000259" key="1">
    <source>
        <dbReference type="PROSITE" id="PS50878"/>
    </source>
</evidence>
<dbReference type="InterPro" id="IPR058912">
    <property type="entry name" value="HTH_animal"/>
</dbReference>
<dbReference type="Pfam" id="PF00078">
    <property type="entry name" value="RVT_1"/>
    <property type="match status" value="1"/>
</dbReference>
<name>A0AAU9XYZ9_9CNID</name>
<evidence type="ECO:0000313" key="3">
    <source>
        <dbReference type="Proteomes" id="UP001159428"/>
    </source>
</evidence>
<reference evidence="2 3" key="1">
    <citation type="submission" date="2022-05" db="EMBL/GenBank/DDBJ databases">
        <authorList>
            <consortium name="Genoscope - CEA"/>
            <person name="William W."/>
        </authorList>
    </citation>
    <scope>NUCLEOTIDE SEQUENCE [LARGE SCALE GENOMIC DNA]</scope>
</reference>
<feature type="domain" description="Reverse transcriptase" evidence="1">
    <location>
        <begin position="108"/>
        <end position="334"/>
    </location>
</feature>
<dbReference type="AlphaFoldDB" id="A0AAU9XYZ9"/>